<organism evidence="1">
    <name type="scientific">hydrothermal vent metagenome</name>
    <dbReference type="NCBI Taxonomy" id="652676"/>
    <lineage>
        <taxon>unclassified sequences</taxon>
        <taxon>metagenomes</taxon>
        <taxon>ecological metagenomes</taxon>
    </lineage>
</organism>
<evidence type="ECO:0008006" key="2">
    <source>
        <dbReference type="Google" id="ProtNLM"/>
    </source>
</evidence>
<dbReference type="PROSITE" id="PS51257">
    <property type="entry name" value="PROKAR_LIPOPROTEIN"/>
    <property type="match status" value="1"/>
</dbReference>
<sequence length="121" mass="12501">MKTQALISALILLALGGCEQAPAPDNGVAAAASPTAPAEKDYYADRINALTDKQRDSVLLKAIKDAGGECSAVTGSSAHAPVRGRHAWIAHCAADKDLRALDWVVVLQPGGMMSIVRPGAL</sequence>
<proteinExistence type="predicted"/>
<evidence type="ECO:0000313" key="1">
    <source>
        <dbReference type="EMBL" id="CUS45729.1"/>
    </source>
</evidence>
<dbReference type="AlphaFoldDB" id="A0A160TPX6"/>
<reference evidence="1" key="1">
    <citation type="submission" date="2015-10" db="EMBL/GenBank/DDBJ databases">
        <authorList>
            <person name="Gilbert D.G."/>
        </authorList>
    </citation>
    <scope>NUCLEOTIDE SEQUENCE</scope>
</reference>
<protein>
    <recommendedName>
        <fullName evidence="2">Lipoprotein</fullName>
    </recommendedName>
</protein>
<dbReference type="EMBL" id="CZQE01000295">
    <property type="protein sequence ID" value="CUS45729.1"/>
    <property type="molecule type" value="Genomic_DNA"/>
</dbReference>
<gene>
    <name evidence="1" type="ORF">MGWOODY_Smn1402</name>
</gene>
<accession>A0A160TPX6</accession>
<name>A0A160TPX6_9ZZZZ</name>